<comment type="caution">
    <text evidence="1">The sequence shown here is derived from an EMBL/GenBank/DDBJ whole genome shotgun (WGS) entry which is preliminary data.</text>
</comment>
<sequence>MRASEAFHGDERGLAAAYSPSEALLYALVHYLPATFPGFRCCAAPGPPVALAVRCTRVGALRRVLRPERDFPAEERAPAGPPGCGRAEGGGTALHVACELAPPECLFLLLGLRDGGGLTPLELLLRHLGHDSGATPATGAPAVPREAPAAPREARQRRLLLLDLLVLYTPAAARLARCELLGDRPRWQRLLGEDKFQWLAGWRRPRSSCAPCRCGSPPSRPAASPRPWMSCRPSCSRWTSRARASPGALGLDVGEHYFRRAIKFNILLEKPRWWHRLTPEIAASNNHFRDITKAQKGHHPEPREGWLSGNSTTRRKENIIPRLRGGAVLK</sequence>
<gene>
    <name evidence="1" type="ORF">mMyoMyo1_000730</name>
</gene>
<dbReference type="AlphaFoldDB" id="A0A7J7RSD5"/>
<evidence type="ECO:0000313" key="2">
    <source>
        <dbReference type="Proteomes" id="UP000527355"/>
    </source>
</evidence>
<dbReference type="VEuPathDB" id="HostDB:GeneID_118655073"/>
<protein>
    <recommendedName>
        <fullName evidence="3">Ankyrin repeat domain 9</fullName>
    </recommendedName>
</protein>
<evidence type="ECO:0008006" key="3">
    <source>
        <dbReference type="Google" id="ProtNLM"/>
    </source>
</evidence>
<evidence type="ECO:0000313" key="1">
    <source>
        <dbReference type="EMBL" id="KAF6279039.1"/>
    </source>
</evidence>
<accession>A0A7J7RSD5</accession>
<proteinExistence type="predicted"/>
<dbReference type="EMBL" id="JABWUV010000022">
    <property type="protein sequence ID" value="KAF6279039.1"/>
    <property type="molecule type" value="Genomic_DNA"/>
</dbReference>
<organism evidence="1 2">
    <name type="scientific">Myotis myotis</name>
    <name type="common">Greater mouse-eared bat</name>
    <name type="synonym">Vespertilio myotis</name>
    <dbReference type="NCBI Taxonomy" id="51298"/>
    <lineage>
        <taxon>Eukaryota</taxon>
        <taxon>Metazoa</taxon>
        <taxon>Chordata</taxon>
        <taxon>Craniata</taxon>
        <taxon>Vertebrata</taxon>
        <taxon>Euteleostomi</taxon>
        <taxon>Mammalia</taxon>
        <taxon>Eutheria</taxon>
        <taxon>Laurasiatheria</taxon>
        <taxon>Chiroptera</taxon>
        <taxon>Yangochiroptera</taxon>
        <taxon>Vespertilionidae</taxon>
        <taxon>Myotis</taxon>
    </lineage>
</organism>
<keyword evidence="2" id="KW-1185">Reference proteome</keyword>
<dbReference type="Proteomes" id="UP000527355">
    <property type="component" value="Unassembled WGS sequence"/>
</dbReference>
<name>A0A7J7RSD5_MYOMY</name>
<reference evidence="1 2" key="1">
    <citation type="journal article" date="2020" name="Nature">
        <title>Six reference-quality genomes reveal evolution of bat adaptations.</title>
        <authorList>
            <person name="Jebb D."/>
            <person name="Huang Z."/>
            <person name="Pippel M."/>
            <person name="Hughes G.M."/>
            <person name="Lavrichenko K."/>
            <person name="Devanna P."/>
            <person name="Winkler S."/>
            <person name="Jermiin L.S."/>
            <person name="Skirmuntt E.C."/>
            <person name="Katzourakis A."/>
            <person name="Burkitt-Gray L."/>
            <person name="Ray D.A."/>
            <person name="Sullivan K.A.M."/>
            <person name="Roscito J.G."/>
            <person name="Kirilenko B.M."/>
            <person name="Davalos L.M."/>
            <person name="Corthals A.P."/>
            <person name="Power M.L."/>
            <person name="Jones G."/>
            <person name="Ransome R.D."/>
            <person name="Dechmann D.K.N."/>
            <person name="Locatelli A.G."/>
            <person name="Puechmaille S.J."/>
            <person name="Fedrigo O."/>
            <person name="Jarvis E.D."/>
            <person name="Hiller M."/>
            <person name="Vernes S.C."/>
            <person name="Myers E.W."/>
            <person name="Teeling E.C."/>
        </authorList>
    </citation>
    <scope>NUCLEOTIDE SEQUENCE [LARGE SCALE GENOMIC DNA]</scope>
    <source>
        <strain evidence="1">MMyoMyo1</strain>
        <tissue evidence="1">Flight muscle</tissue>
    </source>
</reference>